<dbReference type="EMBL" id="PDUD01000009">
    <property type="protein sequence ID" value="PHN07504.1"/>
    <property type="molecule type" value="Genomic_DNA"/>
</dbReference>
<reference evidence="1 2" key="1">
    <citation type="submission" date="2017-10" db="EMBL/GenBank/DDBJ databases">
        <title>The draft genome sequence of Lewinella nigricans NBRC 102662.</title>
        <authorList>
            <person name="Wang K."/>
        </authorList>
    </citation>
    <scope>NUCLEOTIDE SEQUENCE [LARGE SCALE GENOMIC DNA]</scope>
    <source>
        <strain evidence="1 2">NBRC 102662</strain>
    </source>
</reference>
<comment type="caution">
    <text evidence="1">The sequence shown here is derived from an EMBL/GenBank/DDBJ whole genome shotgun (WGS) entry which is preliminary data.</text>
</comment>
<dbReference type="RefSeq" id="WP_099148954.1">
    <property type="nucleotide sequence ID" value="NZ_PDUD01000009.1"/>
</dbReference>
<keyword evidence="2" id="KW-1185">Reference proteome</keyword>
<evidence type="ECO:0000313" key="1">
    <source>
        <dbReference type="EMBL" id="PHN07504.1"/>
    </source>
</evidence>
<dbReference type="AlphaFoldDB" id="A0A2D0NG74"/>
<evidence type="ECO:0008006" key="3">
    <source>
        <dbReference type="Google" id="ProtNLM"/>
    </source>
</evidence>
<accession>A0A2D0NG74</accession>
<proteinExistence type="predicted"/>
<dbReference type="Proteomes" id="UP000223913">
    <property type="component" value="Unassembled WGS sequence"/>
</dbReference>
<protein>
    <recommendedName>
        <fullName evidence="3">Lipocalin-like domain-containing protein</fullName>
    </recommendedName>
</protein>
<organism evidence="1 2">
    <name type="scientific">Flavilitoribacter nigricans (strain ATCC 23147 / DSM 23189 / NBRC 102662 / NCIMB 1420 / SS-2)</name>
    <name type="common">Lewinella nigricans</name>
    <dbReference type="NCBI Taxonomy" id="1122177"/>
    <lineage>
        <taxon>Bacteria</taxon>
        <taxon>Pseudomonadati</taxon>
        <taxon>Bacteroidota</taxon>
        <taxon>Saprospiria</taxon>
        <taxon>Saprospirales</taxon>
        <taxon>Lewinellaceae</taxon>
        <taxon>Flavilitoribacter</taxon>
    </lineage>
</organism>
<name>A0A2D0NG74_FLAN2</name>
<sequence>MRNIFGLSILFLAGVGLSGFQMAAEMPLPPFSGTWQGVSYEESSIFIEFSPEGYYRLRVGGNELTENVESWGEVKYEWGQEKDRYLITIFGEKEPEMTTHLEAVMTEEGLLQLRVFSENGNQVSSILLKKV</sequence>
<gene>
    <name evidence="1" type="ORF">CRP01_05225</name>
</gene>
<evidence type="ECO:0000313" key="2">
    <source>
        <dbReference type="Proteomes" id="UP000223913"/>
    </source>
</evidence>